<evidence type="ECO:0000256" key="1">
    <source>
        <dbReference type="ARBA" id="ARBA00004496"/>
    </source>
</evidence>
<name>A0A3P7UDR9_9TREM</name>
<dbReference type="PANTHER" id="PTHR46212">
    <property type="entry name" value="PEFLIN"/>
    <property type="match status" value="1"/>
</dbReference>
<keyword evidence="4" id="KW-0677">Repeat</keyword>
<dbReference type="Gene3D" id="1.10.238.10">
    <property type="entry name" value="EF-hand"/>
    <property type="match status" value="1"/>
</dbReference>
<evidence type="ECO:0000256" key="3">
    <source>
        <dbReference type="ARBA" id="ARBA00022723"/>
    </source>
</evidence>
<dbReference type="GO" id="GO:0005509">
    <property type="term" value="F:calcium ion binding"/>
    <property type="evidence" value="ECO:0007669"/>
    <property type="project" value="InterPro"/>
</dbReference>
<evidence type="ECO:0000256" key="2">
    <source>
        <dbReference type="ARBA" id="ARBA00022490"/>
    </source>
</evidence>
<dbReference type="GO" id="GO:0005737">
    <property type="term" value="C:cytoplasm"/>
    <property type="evidence" value="ECO:0007669"/>
    <property type="project" value="UniProtKB-SubCell"/>
</dbReference>
<dbReference type="InterPro" id="IPR011992">
    <property type="entry name" value="EF-hand-dom_pair"/>
</dbReference>
<evidence type="ECO:0000313" key="8">
    <source>
        <dbReference type="EMBL" id="VDO33130.1"/>
    </source>
</evidence>
<protein>
    <recommendedName>
        <fullName evidence="7">EF-hand domain-containing protein</fullName>
    </recommendedName>
</protein>
<keyword evidence="6" id="KW-0812">Transmembrane</keyword>
<evidence type="ECO:0000256" key="6">
    <source>
        <dbReference type="SAM" id="Phobius"/>
    </source>
</evidence>
<evidence type="ECO:0000313" key="9">
    <source>
        <dbReference type="Proteomes" id="UP000277204"/>
    </source>
</evidence>
<evidence type="ECO:0000256" key="4">
    <source>
        <dbReference type="ARBA" id="ARBA00022737"/>
    </source>
</evidence>
<proteinExistence type="predicted"/>
<feature type="domain" description="EF-hand" evidence="7">
    <location>
        <begin position="107"/>
        <end position="142"/>
    </location>
</feature>
<dbReference type="PANTHER" id="PTHR46212:SF3">
    <property type="entry name" value="GH27120P"/>
    <property type="match status" value="1"/>
</dbReference>
<keyword evidence="9" id="KW-1185">Reference proteome</keyword>
<keyword evidence="6" id="KW-0472">Membrane</keyword>
<feature type="transmembrane region" description="Helical" evidence="6">
    <location>
        <begin position="168"/>
        <end position="189"/>
    </location>
</feature>
<dbReference type="AlphaFoldDB" id="A0A3P7UDR9"/>
<evidence type="ECO:0000256" key="5">
    <source>
        <dbReference type="ARBA" id="ARBA00022837"/>
    </source>
</evidence>
<dbReference type="InterPro" id="IPR002048">
    <property type="entry name" value="EF_hand_dom"/>
</dbReference>
<dbReference type="InterPro" id="IPR051426">
    <property type="entry name" value="Peflin/Sorcin_CaBP"/>
</dbReference>
<sequence length="265" mass="30511">MLTDYLVTRSELWIRTPCGVYSEGDPEGEFICIHLPLEIWQIFDKYFSMLTVIYALPKNMTGFLELFFCNKGLGTMFNIRTVQLMITMFDCDMNGTISFDEFGKLFKYVNDWQNCFRQFDRDNSGSIDRQELSTALMRFGYSLSPQFINFMVRRFGHNRRESISFDDFIYACVCLQVSVIDVLIIIMVVGGSQQETLDPGFVLLGTRQQGVSVILRELVLPGGFDLVSPSFTILTGAFRRYDYRMIGQAQFSFEQFLTAAFSVVI</sequence>
<gene>
    <name evidence="8" type="ORF">SMRZ_LOCUS113</name>
</gene>
<dbReference type="InterPro" id="IPR018247">
    <property type="entry name" value="EF_Hand_1_Ca_BS"/>
</dbReference>
<keyword evidence="6" id="KW-1133">Transmembrane helix</keyword>
<dbReference type="SMART" id="SM00054">
    <property type="entry name" value="EFh"/>
    <property type="match status" value="2"/>
</dbReference>
<accession>A0A3P7UDR9</accession>
<evidence type="ECO:0000259" key="7">
    <source>
        <dbReference type="PROSITE" id="PS50222"/>
    </source>
</evidence>
<dbReference type="EMBL" id="UZAI01000019">
    <property type="protein sequence ID" value="VDO33130.1"/>
    <property type="molecule type" value="Genomic_DNA"/>
</dbReference>
<dbReference type="PROSITE" id="PS00018">
    <property type="entry name" value="EF_HAND_1"/>
    <property type="match status" value="1"/>
</dbReference>
<keyword evidence="3" id="KW-0479">Metal-binding</keyword>
<dbReference type="SUPFAM" id="SSF47473">
    <property type="entry name" value="EF-hand"/>
    <property type="match status" value="1"/>
</dbReference>
<dbReference type="PROSITE" id="PS50222">
    <property type="entry name" value="EF_HAND_2"/>
    <property type="match status" value="1"/>
</dbReference>
<reference evidence="8 9" key="1">
    <citation type="submission" date="2018-11" db="EMBL/GenBank/DDBJ databases">
        <authorList>
            <consortium name="Pathogen Informatics"/>
        </authorList>
    </citation>
    <scope>NUCLEOTIDE SEQUENCE [LARGE SCALE GENOMIC DNA]</scope>
    <source>
        <strain evidence="8 9">Zambia</strain>
    </source>
</reference>
<keyword evidence="2" id="KW-0963">Cytoplasm</keyword>
<comment type="subcellular location">
    <subcellularLocation>
        <location evidence="1">Cytoplasm</location>
    </subcellularLocation>
</comment>
<dbReference type="GO" id="GO:0048306">
    <property type="term" value="F:calcium-dependent protein binding"/>
    <property type="evidence" value="ECO:0007669"/>
    <property type="project" value="UniProtKB-ARBA"/>
</dbReference>
<organism evidence="8 9">
    <name type="scientific">Schistosoma margrebowiei</name>
    <dbReference type="NCBI Taxonomy" id="48269"/>
    <lineage>
        <taxon>Eukaryota</taxon>
        <taxon>Metazoa</taxon>
        <taxon>Spiralia</taxon>
        <taxon>Lophotrochozoa</taxon>
        <taxon>Platyhelminthes</taxon>
        <taxon>Trematoda</taxon>
        <taxon>Digenea</taxon>
        <taxon>Strigeidida</taxon>
        <taxon>Schistosomatoidea</taxon>
        <taxon>Schistosomatidae</taxon>
        <taxon>Schistosoma</taxon>
    </lineage>
</organism>
<dbReference type="Proteomes" id="UP000277204">
    <property type="component" value="Unassembled WGS sequence"/>
</dbReference>
<keyword evidence="5" id="KW-0106">Calcium</keyword>
<dbReference type="Pfam" id="PF13833">
    <property type="entry name" value="EF-hand_8"/>
    <property type="match status" value="1"/>
</dbReference>
<dbReference type="Pfam" id="PF13499">
    <property type="entry name" value="EF-hand_7"/>
    <property type="match status" value="1"/>
</dbReference>